<evidence type="ECO:0000313" key="3">
    <source>
        <dbReference type="EMBL" id="TWJ14764.1"/>
    </source>
</evidence>
<feature type="domain" description="NADP-dependent oxidoreductase" evidence="2">
    <location>
        <begin position="15"/>
        <end position="312"/>
    </location>
</feature>
<dbReference type="EMBL" id="VLLL01000005">
    <property type="protein sequence ID" value="TWJ14764.1"/>
    <property type="molecule type" value="Genomic_DNA"/>
</dbReference>
<dbReference type="GO" id="GO:0016491">
    <property type="term" value="F:oxidoreductase activity"/>
    <property type="evidence" value="ECO:0007669"/>
    <property type="project" value="UniProtKB-KW"/>
</dbReference>
<dbReference type="InterPro" id="IPR036812">
    <property type="entry name" value="NAD(P)_OxRdtase_dom_sf"/>
</dbReference>
<reference evidence="3 4" key="1">
    <citation type="journal article" date="2013" name="Stand. Genomic Sci.">
        <title>Genomic Encyclopedia of Type Strains, Phase I: The one thousand microbial genomes (KMG-I) project.</title>
        <authorList>
            <person name="Kyrpides N.C."/>
            <person name="Woyke T."/>
            <person name="Eisen J.A."/>
            <person name="Garrity G."/>
            <person name="Lilburn T.G."/>
            <person name="Beck B.J."/>
            <person name="Whitman W.B."/>
            <person name="Hugenholtz P."/>
            <person name="Klenk H.P."/>
        </authorList>
    </citation>
    <scope>NUCLEOTIDE SEQUENCE [LARGE SCALE GENOMIC DNA]</scope>
    <source>
        <strain evidence="3 4">DSM 45044</strain>
    </source>
</reference>
<dbReference type="CDD" id="cd19087">
    <property type="entry name" value="AKR_AKR12A1_B1_C1"/>
    <property type="match status" value="1"/>
</dbReference>
<dbReference type="Gene3D" id="3.20.20.100">
    <property type="entry name" value="NADP-dependent oxidoreductase domain"/>
    <property type="match status" value="1"/>
</dbReference>
<keyword evidence="1" id="KW-0560">Oxidoreductase</keyword>
<dbReference type="Proteomes" id="UP000321617">
    <property type="component" value="Unassembled WGS sequence"/>
</dbReference>
<proteinExistence type="predicted"/>
<organism evidence="3 4">
    <name type="scientific">Stackebrandtia albiflava</name>
    <dbReference type="NCBI Taxonomy" id="406432"/>
    <lineage>
        <taxon>Bacteria</taxon>
        <taxon>Bacillati</taxon>
        <taxon>Actinomycetota</taxon>
        <taxon>Actinomycetes</taxon>
        <taxon>Glycomycetales</taxon>
        <taxon>Glycomycetaceae</taxon>
        <taxon>Stackebrandtia</taxon>
    </lineage>
</organism>
<dbReference type="AlphaFoldDB" id="A0A562VA70"/>
<dbReference type="OrthoDB" id="9768793at2"/>
<evidence type="ECO:0000313" key="4">
    <source>
        <dbReference type="Proteomes" id="UP000321617"/>
    </source>
</evidence>
<dbReference type="FunFam" id="3.20.20.100:FF:000004">
    <property type="entry name" value="Oxidoreductase, aldo/keto reductase"/>
    <property type="match status" value="1"/>
</dbReference>
<evidence type="ECO:0000259" key="2">
    <source>
        <dbReference type="Pfam" id="PF00248"/>
    </source>
</evidence>
<dbReference type="SUPFAM" id="SSF51430">
    <property type="entry name" value="NAD(P)-linked oxidoreductase"/>
    <property type="match status" value="1"/>
</dbReference>
<evidence type="ECO:0000256" key="1">
    <source>
        <dbReference type="ARBA" id="ARBA00023002"/>
    </source>
</evidence>
<dbReference type="GO" id="GO:0005829">
    <property type="term" value="C:cytosol"/>
    <property type="evidence" value="ECO:0007669"/>
    <property type="project" value="UniProtKB-ARBA"/>
</dbReference>
<sequence>MEYTNLGRTALRVSRLCLGTMNFGPFTDEADSHAIMDAARDAGLNFFDTANVYGRHLGPGATERIIGDWFAKGDGRREDTVLATKVYGPVGEGPNGRGLSARHIVAECEASLRRLRTDRIDLYQMHHVDRSAPWAEVWQAMDMLVAQGKVLYVGSSNFAGWHIAAAQEAADRRNSLGLVSEQCIYNLLVRHAELDVLPAAEHYGLGVIPWSPLHSGALGGALRKLADGTAERSAAPPADGLVRDHRERLTEWEAFCDELGLPPAHVAMAWLLSRPAVTAPIVGPRTMTHLTDAFACLDITLDEATLARLDEIFPPIGKGGPSPEAWAW</sequence>
<dbReference type="InterPro" id="IPR050523">
    <property type="entry name" value="AKR_Detox_Biosynth"/>
</dbReference>
<accession>A0A562VA70</accession>
<name>A0A562VA70_9ACTN</name>
<keyword evidence="4" id="KW-1185">Reference proteome</keyword>
<gene>
    <name evidence="3" type="ORF">LX16_0454</name>
</gene>
<dbReference type="Pfam" id="PF00248">
    <property type="entry name" value="Aldo_ket_red"/>
    <property type="match status" value="1"/>
</dbReference>
<protein>
    <submittedName>
        <fullName evidence="3">NDP-hexose 2,3-enoyl reductase</fullName>
    </submittedName>
</protein>
<comment type="caution">
    <text evidence="3">The sequence shown here is derived from an EMBL/GenBank/DDBJ whole genome shotgun (WGS) entry which is preliminary data.</text>
</comment>
<dbReference type="PANTHER" id="PTHR43364">
    <property type="entry name" value="NADH-SPECIFIC METHYLGLYOXAL REDUCTASE-RELATED"/>
    <property type="match status" value="1"/>
</dbReference>
<dbReference type="RefSeq" id="WP_147132343.1">
    <property type="nucleotide sequence ID" value="NZ_BAABIJ010000001.1"/>
</dbReference>
<dbReference type="InterPro" id="IPR023210">
    <property type="entry name" value="NADP_OxRdtase_dom"/>
</dbReference>
<dbReference type="PANTHER" id="PTHR43364:SF5">
    <property type="entry name" value="REDUCTASE"/>
    <property type="match status" value="1"/>
</dbReference>